<accession>A0A9P8WGD0</accession>
<dbReference type="AlphaFoldDB" id="A0A9P8WGD0"/>
<dbReference type="Proteomes" id="UP000777438">
    <property type="component" value="Unassembled WGS sequence"/>
</dbReference>
<dbReference type="EMBL" id="JAGPYM010000003">
    <property type="protein sequence ID" value="KAH6896983.1"/>
    <property type="molecule type" value="Genomic_DNA"/>
</dbReference>
<organism evidence="1 2">
    <name type="scientific">Thelonectria olida</name>
    <dbReference type="NCBI Taxonomy" id="1576542"/>
    <lineage>
        <taxon>Eukaryota</taxon>
        <taxon>Fungi</taxon>
        <taxon>Dikarya</taxon>
        <taxon>Ascomycota</taxon>
        <taxon>Pezizomycotina</taxon>
        <taxon>Sordariomycetes</taxon>
        <taxon>Hypocreomycetidae</taxon>
        <taxon>Hypocreales</taxon>
        <taxon>Nectriaceae</taxon>
        <taxon>Thelonectria</taxon>
    </lineage>
</organism>
<evidence type="ECO:0000313" key="2">
    <source>
        <dbReference type="Proteomes" id="UP000777438"/>
    </source>
</evidence>
<name>A0A9P8WGD0_9HYPO</name>
<sequence>MSRASTATYRSIGSPPRMGSVLCLCCNEMAAVAVLRLTEFCLLHKRRTLLEVGLTPESHSRPRGPGAPASFPCFRGEASVLKNRRRMRRGVSFWSKVAGIRIRRENGPGLQRDLSGPGLGSGRYEDGEEEGNVCWYVVKRGEVRGVRPHFSWLHDGDRSTTTKLLGAELQLID</sequence>
<proteinExistence type="predicted"/>
<gene>
    <name evidence="1" type="ORF">B0T10DRAFT_170174</name>
</gene>
<protein>
    <submittedName>
        <fullName evidence="1">Uncharacterized protein</fullName>
    </submittedName>
</protein>
<keyword evidence="2" id="KW-1185">Reference proteome</keyword>
<evidence type="ECO:0000313" key="1">
    <source>
        <dbReference type="EMBL" id="KAH6896983.1"/>
    </source>
</evidence>
<comment type="caution">
    <text evidence="1">The sequence shown here is derived from an EMBL/GenBank/DDBJ whole genome shotgun (WGS) entry which is preliminary data.</text>
</comment>
<reference evidence="1 2" key="1">
    <citation type="journal article" date="2021" name="Nat. Commun.">
        <title>Genetic determinants of endophytism in the Arabidopsis root mycobiome.</title>
        <authorList>
            <person name="Mesny F."/>
            <person name="Miyauchi S."/>
            <person name="Thiergart T."/>
            <person name="Pickel B."/>
            <person name="Atanasova L."/>
            <person name="Karlsson M."/>
            <person name="Huettel B."/>
            <person name="Barry K.W."/>
            <person name="Haridas S."/>
            <person name="Chen C."/>
            <person name="Bauer D."/>
            <person name="Andreopoulos W."/>
            <person name="Pangilinan J."/>
            <person name="LaButti K."/>
            <person name="Riley R."/>
            <person name="Lipzen A."/>
            <person name="Clum A."/>
            <person name="Drula E."/>
            <person name="Henrissat B."/>
            <person name="Kohler A."/>
            <person name="Grigoriev I.V."/>
            <person name="Martin F.M."/>
            <person name="Hacquard S."/>
        </authorList>
    </citation>
    <scope>NUCLEOTIDE SEQUENCE [LARGE SCALE GENOMIC DNA]</scope>
    <source>
        <strain evidence="1 2">MPI-CAGE-CH-0241</strain>
    </source>
</reference>